<protein>
    <submittedName>
        <fullName evidence="1 2">Uncharacterized protein</fullName>
    </submittedName>
</protein>
<evidence type="ECO:0000313" key="1">
    <source>
        <dbReference type="EMBL" id="EEC18999.1"/>
    </source>
</evidence>
<dbReference type="VEuPathDB" id="VectorBase:ISCW013567"/>
<name>B7QJH7_IXOSC</name>
<evidence type="ECO:0000313" key="3">
    <source>
        <dbReference type="Proteomes" id="UP000001555"/>
    </source>
</evidence>
<evidence type="ECO:0000313" key="2">
    <source>
        <dbReference type="EnsemblMetazoa" id="ISCW013567-PA"/>
    </source>
</evidence>
<reference evidence="1 3" key="1">
    <citation type="submission" date="2008-03" db="EMBL/GenBank/DDBJ databases">
        <title>Annotation of Ixodes scapularis.</title>
        <authorList>
            <consortium name="Ixodes scapularis Genome Project Consortium"/>
            <person name="Caler E."/>
            <person name="Hannick L.I."/>
            <person name="Bidwell S."/>
            <person name="Joardar V."/>
            <person name="Thiagarajan M."/>
            <person name="Amedeo P."/>
            <person name="Galinsky K.J."/>
            <person name="Schobel S."/>
            <person name="Inman J."/>
            <person name="Hostetler J."/>
            <person name="Miller J."/>
            <person name="Hammond M."/>
            <person name="Megy K."/>
            <person name="Lawson D."/>
            <person name="Kodira C."/>
            <person name="Sutton G."/>
            <person name="Meyer J."/>
            <person name="Hill C.A."/>
            <person name="Birren B."/>
            <person name="Nene V."/>
            <person name="Collins F."/>
            <person name="Alarcon-Chaidez F."/>
            <person name="Wikel S."/>
            <person name="Strausberg R."/>
        </authorList>
    </citation>
    <scope>NUCLEOTIDE SEQUENCE [LARGE SCALE GENOMIC DNA]</scope>
    <source>
        <strain evidence="3">Wikel</strain>
        <strain evidence="1">Wikel colony</strain>
    </source>
</reference>
<dbReference type="PaxDb" id="6945-B7QJH7"/>
<dbReference type="Proteomes" id="UP000001555">
    <property type="component" value="Unassembled WGS sequence"/>
</dbReference>
<accession>B7QJH7</accession>
<dbReference type="EMBL" id="ABJB010981256">
    <property type="status" value="NOT_ANNOTATED_CDS"/>
    <property type="molecule type" value="Genomic_DNA"/>
</dbReference>
<dbReference type="STRING" id="6945.B7QJH7"/>
<keyword evidence="3" id="KW-1185">Reference proteome</keyword>
<dbReference type="HOGENOM" id="CLU_2111543_0_0_1"/>
<keyword evidence="4" id="KW-1267">Proteomics identification</keyword>
<dbReference type="InParanoid" id="B7QJH7"/>
<dbReference type="EnsemblMetazoa" id="ISCW013567-RA">
    <property type="protein sequence ID" value="ISCW013567-PA"/>
    <property type="gene ID" value="ISCW013567"/>
</dbReference>
<gene>
    <name evidence="1" type="ORF">IscW_ISCW013567</name>
</gene>
<dbReference type="VEuPathDB" id="VectorBase:ISCI013567"/>
<organism>
    <name type="scientific">Ixodes scapularis</name>
    <name type="common">Black-legged tick</name>
    <name type="synonym">Deer tick</name>
    <dbReference type="NCBI Taxonomy" id="6945"/>
    <lineage>
        <taxon>Eukaryota</taxon>
        <taxon>Metazoa</taxon>
        <taxon>Ecdysozoa</taxon>
        <taxon>Arthropoda</taxon>
        <taxon>Chelicerata</taxon>
        <taxon>Arachnida</taxon>
        <taxon>Acari</taxon>
        <taxon>Parasitiformes</taxon>
        <taxon>Ixodida</taxon>
        <taxon>Ixodoidea</taxon>
        <taxon>Ixodidae</taxon>
        <taxon>Ixodinae</taxon>
        <taxon>Ixodes</taxon>
    </lineage>
</organism>
<dbReference type="EMBL" id="DS952555">
    <property type="protein sequence ID" value="EEC18999.1"/>
    <property type="molecule type" value="Genomic_DNA"/>
</dbReference>
<evidence type="ECO:0007829" key="4">
    <source>
        <dbReference type="PeptideAtlas" id="B7QJH7"/>
    </source>
</evidence>
<proteinExistence type="evidence at protein level"/>
<reference evidence="2" key="2">
    <citation type="submission" date="2020-05" db="UniProtKB">
        <authorList>
            <consortium name="EnsemblMetazoa"/>
        </authorList>
    </citation>
    <scope>IDENTIFICATION</scope>
    <source>
        <strain evidence="2">wikel</strain>
    </source>
</reference>
<sequence length="115" mass="13374">MLSSADMGDVGPYQDGYMEQEEEWEREGLLDPAWEKQQRKLVCENTPVYKHRVGVRHGQKLDIRVIAWLSKSLASHAVGEVTDGWPRITFDGRLFLLARIKYRYSEKRADPTLPR</sequence>
<dbReference type="AlphaFoldDB" id="B7QJH7"/>